<dbReference type="OrthoDB" id="9816507at2"/>
<dbReference type="RefSeq" id="WP_069437863.1">
    <property type="nucleotide sequence ID" value="NZ_LPWG01000013.1"/>
</dbReference>
<gene>
    <name evidence="2" type="ORF">AUC68_08150</name>
</gene>
<name>A0A1E3VXZ0_9HYPH</name>
<feature type="domain" description="Peptidoglycan binding-like" evidence="1">
    <location>
        <begin position="183"/>
        <end position="234"/>
    </location>
</feature>
<reference evidence="2 3" key="1">
    <citation type="journal article" date="2016" name="Environ. Microbiol.">
        <title>New Methyloceanibacter diversity from North Sea sediments includes methanotroph containing solely the soluble methane monooxygenase.</title>
        <authorList>
            <person name="Vekeman B."/>
            <person name="Kerckhof F.M."/>
            <person name="Cremers G."/>
            <person name="de Vos P."/>
            <person name="Vandamme P."/>
            <person name="Boon N."/>
            <person name="Op den Camp H.J."/>
            <person name="Heylen K."/>
        </authorList>
    </citation>
    <scope>NUCLEOTIDE SEQUENCE [LARGE SCALE GENOMIC DNA]</scope>
    <source>
        <strain evidence="2 3">R-67174</strain>
    </source>
</reference>
<sequence>MGVVTARLLFLAFLALTATITYNALYLQAQPPHGMADATPATPVGYATTRVIGIAPPGADAGASTQMASAYEKTPTSDAVGPAVTDLPAQAPGGGESQLVVRAIQRELSLRGYDVGEVDGQLSDKTRKAISAFQMREGLAVTGLPSDDVLRQILLGDTIATSDATGSVPAVDSIAAHTAENGTVMRVQQVLAELGYAPGTIDGAWGQNTADAVSAFQRDRNMTVTGTITPELLAEFQRVTGRDFTRTAARR</sequence>
<evidence type="ECO:0000313" key="3">
    <source>
        <dbReference type="Proteomes" id="UP000094501"/>
    </source>
</evidence>
<dbReference type="Gene3D" id="1.10.101.10">
    <property type="entry name" value="PGBD-like superfamily/PGBD"/>
    <property type="match status" value="2"/>
</dbReference>
<evidence type="ECO:0000313" key="2">
    <source>
        <dbReference type="EMBL" id="ODR98404.1"/>
    </source>
</evidence>
<protein>
    <recommendedName>
        <fullName evidence="1">Peptidoglycan binding-like domain-containing protein</fullName>
    </recommendedName>
</protein>
<feature type="domain" description="Peptidoglycan binding-like" evidence="1">
    <location>
        <begin position="101"/>
        <end position="152"/>
    </location>
</feature>
<comment type="caution">
    <text evidence="2">The sequence shown here is derived from an EMBL/GenBank/DDBJ whole genome shotgun (WGS) entry which is preliminary data.</text>
</comment>
<dbReference type="SUPFAM" id="SSF47090">
    <property type="entry name" value="PGBD-like"/>
    <property type="match status" value="2"/>
</dbReference>
<dbReference type="EMBL" id="LPWG01000013">
    <property type="protein sequence ID" value="ODR98404.1"/>
    <property type="molecule type" value="Genomic_DNA"/>
</dbReference>
<dbReference type="STRING" id="1774968.AUC68_08150"/>
<keyword evidence="3" id="KW-1185">Reference proteome</keyword>
<dbReference type="InterPro" id="IPR036365">
    <property type="entry name" value="PGBD-like_sf"/>
</dbReference>
<evidence type="ECO:0000259" key="1">
    <source>
        <dbReference type="Pfam" id="PF01471"/>
    </source>
</evidence>
<proteinExistence type="predicted"/>
<organism evidence="2 3">
    <name type="scientific">Methyloceanibacter methanicus</name>
    <dbReference type="NCBI Taxonomy" id="1774968"/>
    <lineage>
        <taxon>Bacteria</taxon>
        <taxon>Pseudomonadati</taxon>
        <taxon>Pseudomonadota</taxon>
        <taxon>Alphaproteobacteria</taxon>
        <taxon>Hyphomicrobiales</taxon>
        <taxon>Hyphomicrobiaceae</taxon>
        <taxon>Methyloceanibacter</taxon>
    </lineage>
</organism>
<dbReference type="InterPro" id="IPR036366">
    <property type="entry name" value="PGBDSf"/>
</dbReference>
<dbReference type="Proteomes" id="UP000094501">
    <property type="component" value="Unassembled WGS sequence"/>
</dbReference>
<dbReference type="Pfam" id="PF01471">
    <property type="entry name" value="PG_binding_1"/>
    <property type="match status" value="2"/>
</dbReference>
<dbReference type="InterPro" id="IPR002477">
    <property type="entry name" value="Peptidoglycan-bd-like"/>
</dbReference>
<accession>A0A1E3VXZ0</accession>
<dbReference type="AlphaFoldDB" id="A0A1E3VXZ0"/>